<comment type="caution">
    <text evidence="2">The sequence shown here is derived from an EMBL/GenBank/DDBJ whole genome shotgun (WGS) entry which is preliminary data.</text>
</comment>
<sequence>MSLWGKPQTAALLDETSSLTQPEQAKLDLPGSSTNSADFVSCEVRLPSISTLQI</sequence>
<reference evidence="3" key="1">
    <citation type="journal article" date="2019" name="Int. J. Syst. Evol. Microbiol.">
        <title>The Global Catalogue of Microorganisms (GCM) 10K type strain sequencing project: providing services to taxonomists for standard genome sequencing and annotation.</title>
        <authorList>
            <consortium name="The Broad Institute Genomics Platform"/>
            <consortium name="The Broad Institute Genome Sequencing Center for Infectious Disease"/>
            <person name="Wu L."/>
            <person name="Ma J."/>
        </authorList>
    </citation>
    <scope>NUCLEOTIDE SEQUENCE [LARGE SCALE GENOMIC DNA]</scope>
    <source>
        <strain evidence="3">CGMCC 1.15043</strain>
    </source>
</reference>
<name>A0ABQ1FI73_9BACL</name>
<dbReference type="Proteomes" id="UP000615455">
    <property type="component" value="Unassembled WGS sequence"/>
</dbReference>
<evidence type="ECO:0000313" key="3">
    <source>
        <dbReference type="Proteomes" id="UP000615455"/>
    </source>
</evidence>
<evidence type="ECO:0000313" key="2">
    <source>
        <dbReference type="EMBL" id="GGA11763.1"/>
    </source>
</evidence>
<proteinExistence type="predicted"/>
<evidence type="ECO:0000256" key="1">
    <source>
        <dbReference type="SAM" id="MobiDB-lite"/>
    </source>
</evidence>
<dbReference type="EMBL" id="BMHE01000064">
    <property type="protein sequence ID" value="GGA11763.1"/>
    <property type="molecule type" value="Genomic_DNA"/>
</dbReference>
<keyword evidence="3" id="KW-1185">Reference proteome</keyword>
<gene>
    <name evidence="2" type="ORF">GCM10008018_65990</name>
</gene>
<organism evidence="2 3">
    <name type="scientific">Paenibacillus marchantiophytorum</name>
    <dbReference type="NCBI Taxonomy" id="1619310"/>
    <lineage>
        <taxon>Bacteria</taxon>
        <taxon>Bacillati</taxon>
        <taxon>Bacillota</taxon>
        <taxon>Bacilli</taxon>
        <taxon>Bacillales</taxon>
        <taxon>Paenibacillaceae</taxon>
        <taxon>Paenibacillus</taxon>
    </lineage>
</organism>
<protein>
    <submittedName>
        <fullName evidence="2">Uncharacterized protein</fullName>
    </submittedName>
</protein>
<accession>A0ABQ1FI73</accession>
<feature type="region of interest" description="Disordered" evidence="1">
    <location>
        <begin position="14"/>
        <end position="37"/>
    </location>
</feature>